<evidence type="ECO:0000256" key="6">
    <source>
        <dbReference type="RuleBase" id="RU361185"/>
    </source>
</evidence>
<feature type="domain" description="Glycoside hydrolase family 31 N-terminal" evidence="8">
    <location>
        <begin position="106"/>
        <end position="215"/>
    </location>
</feature>
<dbReference type="Gene3D" id="3.20.20.80">
    <property type="entry name" value="Glycosidases"/>
    <property type="match status" value="1"/>
</dbReference>
<accession>A0A0D7A4F9</accession>
<dbReference type="Pfam" id="PF13802">
    <property type="entry name" value="Gal_mutarotas_2"/>
    <property type="match status" value="1"/>
</dbReference>
<dbReference type="Gene3D" id="2.60.40.1760">
    <property type="entry name" value="glycosyl hydrolase (family 31)"/>
    <property type="match status" value="1"/>
</dbReference>
<dbReference type="InterPro" id="IPR025887">
    <property type="entry name" value="Glyco_hydro_31_N_dom"/>
</dbReference>
<dbReference type="CDD" id="cd14752">
    <property type="entry name" value="GH31_N"/>
    <property type="match status" value="1"/>
</dbReference>
<dbReference type="InterPro" id="IPR013780">
    <property type="entry name" value="Glyco_hydro_b"/>
</dbReference>
<dbReference type="Gene3D" id="2.60.40.1180">
    <property type="entry name" value="Golgi alpha-mannosidase II"/>
    <property type="match status" value="1"/>
</dbReference>
<evidence type="ECO:0000313" key="10">
    <source>
        <dbReference type="EMBL" id="KIY45274.1"/>
    </source>
</evidence>
<evidence type="ECO:0000259" key="8">
    <source>
        <dbReference type="Pfam" id="PF13802"/>
    </source>
</evidence>
<gene>
    <name evidence="10" type="ORF">FISHEDRAFT_49660</name>
</gene>
<evidence type="ECO:0000256" key="3">
    <source>
        <dbReference type="ARBA" id="ARBA00023295"/>
    </source>
</evidence>
<keyword evidence="2 6" id="KW-0378">Hydrolase</keyword>
<protein>
    <recommendedName>
        <fullName evidence="5">alpha-D-xyloside xylohydrolase</fullName>
        <ecNumber evidence="5">3.2.1.177</ecNumber>
    </recommendedName>
</protein>
<feature type="domain" description="Glycosyl hydrolase family 31 C-terminal" evidence="9">
    <location>
        <begin position="587"/>
        <end position="672"/>
    </location>
</feature>
<dbReference type="FunFam" id="3.20.20.80:FF:000053">
    <property type="entry name" value="Alpha-xylosidase YicI"/>
    <property type="match status" value="1"/>
</dbReference>
<name>A0A0D7A4F9_9AGAR</name>
<sequence length="763" mass="85478">NWATEVIKSEIIDNSVRCVASSRRINHRGDILNTPTITIECASPFPDVLLLTAYHWKAQTKTTNGPHYETFPDVDVKELVSNFDTRPHVFNIDIKSHGVSNPANPSSAHDQLLTQLGWRSVGYVKRGTTAGHPNTTLDDPDPGERWMTLQLQLSVGERIYGLGERFGPFIKNGQTVDMWNEDGGTSSELAYKNVPFYLSSRGYGIWIPCAGRVSFEVQSERTTRVNISVPFESISAYIIHGPTPSAILGRYTLITGRPALPPPWTFSLFLSTSFTTNYSEATVDEFLSGMRERDIPVGVFHFDCFWMKGFQWCDFEFDADFFPDTRGQLARLHERGYKANPVCVWINPYIAQESKLFDEGAQHGYFIKKRDGSIWQYDEWQAGMAFVDFTNPHAWTWYQSKLRELMELGVDCFKTDFGERIPTGNTVFYDGSDPDKMHNYYAFLYNKCVFEVSQKVKGKNQAIVFARSATSGGQRFPVHWGGDPMSTFEAMAETLRGGLSLGLCGFGFWAHDIGGFEGSPDPALYKRWFAFGSMSSHSRLHGSGSFRVPWLIDPSGEADKVLKYFINLKLSLMPYLYHTAIQTHKTGVPLMRAMLVEFPEDPIAWTLDTQYMLGPNLLVAPVFSNEGVVQYYVPPGRWYGLVDGRIRVGPGYVTETHDFMSMPVLLRPGSVVAMGRETGGSSVYDYTSAVRILVNPTPGMQVDVQIPDSRNPGAIAAVVEVTNVQAEIKHGAFGSWVVDAVQENVDGSLTRYTSSTDSNRISF</sequence>
<dbReference type="Pfam" id="PF21365">
    <property type="entry name" value="Glyco_hydro_31_3rd"/>
    <property type="match status" value="1"/>
</dbReference>
<dbReference type="GO" id="GO:0030246">
    <property type="term" value="F:carbohydrate binding"/>
    <property type="evidence" value="ECO:0007669"/>
    <property type="project" value="InterPro"/>
</dbReference>
<dbReference type="SUPFAM" id="SSF51445">
    <property type="entry name" value="(Trans)glycosidases"/>
    <property type="match status" value="1"/>
</dbReference>
<feature type="domain" description="Glycoside hydrolase family 31 TIM barrel" evidence="7">
    <location>
        <begin position="258"/>
        <end position="578"/>
    </location>
</feature>
<dbReference type="CDD" id="cd06593">
    <property type="entry name" value="GH31_xylosidase_YicI"/>
    <property type="match status" value="1"/>
</dbReference>
<dbReference type="InterPro" id="IPR048395">
    <property type="entry name" value="Glyco_hydro_31_C"/>
</dbReference>
<dbReference type="NCBIfam" id="NF007940">
    <property type="entry name" value="PRK10658.1"/>
    <property type="match status" value="1"/>
</dbReference>
<keyword evidence="11" id="KW-1185">Reference proteome</keyword>
<evidence type="ECO:0000259" key="7">
    <source>
        <dbReference type="Pfam" id="PF01055"/>
    </source>
</evidence>
<evidence type="ECO:0000256" key="1">
    <source>
        <dbReference type="ARBA" id="ARBA00007806"/>
    </source>
</evidence>
<dbReference type="SUPFAM" id="SSF51011">
    <property type="entry name" value="Glycosyl hydrolase domain"/>
    <property type="match status" value="1"/>
</dbReference>
<dbReference type="InterPro" id="IPR017853">
    <property type="entry name" value="GH"/>
</dbReference>
<dbReference type="InterPro" id="IPR000322">
    <property type="entry name" value="Glyco_hydro_31_TIM"/>
</dbReference>
<dbReference type="InterPro" id="IPR011013">
    <property type="entry name" value="Gal_mutarotase_sf_dom"/>
</dbReference>
<dbReference type="EMBL" id="KN882059">
    <property type="protein sequence ID" value="KIY45274.1"/>
    <property type="molecule type" value="Genomic_DNA"/>
</dbReference>
<dbReference type="GO" id="GO:0005975">
    <property type="term" value="P:carbohydrate metabolic process"/>
    <property type="evidence" value="ECO:0007669"/>
    <property type="project" value="InterPro"/>
</dbReference>
<dbReference type="OrthoDB" id="1334205at2759"/>
<keyword evidence="3 6" id="KW-0326">Glycosidase</keyword>
<evidence type="ECO:0000259" key="9">
    <source>
        <dbReference type="Pfam" id="PF21365"/>
    </source>
</evidence>
<evidence type="ECO:0000313" key="11">
    <source>
        <dbReference type="Proteomes" id="UP000054144"/>
    </source>
</evidence>
<dbReference type="EC" id="3.2.1.177" evidence="5"/>
<dbReference type="InterPro" id="IPR050985">
    <property type="entry name" value="Alpha-glycosidase_related"/>
</dbReference>
<feature type="non-terminal residue" evidence="10">
    <location>
        <position position="1"/>
    </location>
</feature>
<dbReference type="SUPFAM" id="SSF74650">
    <property type="entry name" value="Galactose mutarotase-like"/>
    <property type="match status" value="1"/>
</dbReference>
<evidence type="ECO:0000256" key="4">
    <source>
        <dbReference type="ARBA" id="ARBA00052064"/>
    </source>
</evidence>
<reference evidence="10 11" key="1">
    <citation type="journal article" date="2015" name="Fungal Genet. Biol.">
        <title>Evolution of novel wood decay mechanisms in Agaricales revealed by the genome sequences of Fistulina hepatica and Cylindrobasidium torrendii.</title>
        <authorList>
            <person name="Floudas D."/>
            <person name="Held B.W."/>
            <person name="Riley R."/>
            <person name="Nagy L.G."/>
            <person name="Koehler G."/>
            <person name="Ransdell A.S."/>
            <person name="Younus H."/>
            <person name="Chow J."/>
            <person name="Chiniquy J."/>
            <person name="Lipzen A."/>
            <person name="Tritt A."/>
            <person name="Sun H."/>
            <person name="Haridas S."/>
            <person name="LaButti K."/>
            <person name="Ohm R.A."/>
            <person name="Kues U."/>
            <person name="Blanchette R.A."/>
            <person name="Grigoriev I.V."/>
            <person name="Minto R.E."/>
            <person name="Hibbett D.S."/>
        </authorList>
    </citation>
    <scope>NUCLEOTIDE SEQUENCE [LARGE SCALE GENOMIC DNA]</scope>
    <source>
        <strain evidence="10 11">ATCC 64428</strain>
    </source>
</reference>
<evidence type="ECO:0000256" key="5">
    <source>
        <dbReference type="ARBA" id="ARBA00066962"/>
    </source>
</evidence>
<dbReference type="AlphaFoldDB" id="A0A0D7A4F9"/>
<dbReference type="GO" id="GO:0061634">
    <property type="term" value="F:alpha-D-xyloside xylohydrolase"/>
    <property type="evidence" value="ECO:0007669"/>
    <property type="project" value="UniProtKB-EC"/>
</dbReference>
<dbReference type="PANTHER" id="PTHR43053">
    <property type="entry name" value="GLYCOSIDASE FAMILY 31"/>
    <property type="match status" value="1"/>
</dbReference>
<dbReference type="PANTHER" id="PTHR43053:SF4">
    <property type="entry name" value="MYOGENESIS-REGULATING GLYCOSIDASE"/>
    <property type="match status" value="1"/>
</dbReference>
<organism evidence="10 11">
    <name type="scientific">Fistulina hepatica ATCC 64428</name>
    <dbReference type="NCBI Taxonomy" id="1128425"/>
    <lineage>
        <taxon>Eukaryota</taxon>
        <taxon>Fungi</taxon>
        <taxon>Dikarya</taxon>
        <taxon>Basidiomycota</taxon>
        <taxon>Agaricomycotina</taxon>
        <taxon>Agaricomycetes</taxon>
        <taxon>Agaricomycetidae</taxon>
        <taxon>Agaricales</taxon>
        <taxon>Fistulinaceae</taxon>
        <taxon>Fistulina</taxon>
    </lineage>
</organism>
<dbReference type="Pfam" id="PF01055">
    <property type="entry name" value="Glyco_hydro_31_2nd"/>
    <property type="match status" value="1"/>
</dbReference>
<comment type="similarity">
    <text evidence="1 6">Belongs to the glycosyl hydrolase 31 family.</text>
</comment>
<evidence type="ECO:0000256" key="2">
    <source>
        <dbReference type="ARBA" id="ARBA00022801"/>
    </source>
</evidence>
<dbReference type="Proteomes" id="UP000054144">
    <property type="component" value="Unassembled WGS sequence"/>
</dbReference>
<proteinExistence type="inferred from homology"/>
<comment type="catalytic activity">
    <reaction evidence="4">
        <text>Hydrolysis of terminal, non-reducing alpha-D-xylose residues with release of alpha-D-xylose.</text>
        <dbReference type="EC" id="3.2.1.177"/>
    </reaction>
</comment>